<sequence length="59" mass="6694">MEGRRRRPARPERGMSTAPSSVGWEPVIVNLLPVIHHDIETVVRTRQDGKTDRFASDDP</sequence>
<evidence type="ECO:0000256" key="1">
    <source>
        <dbReference type="SAM" id="MobiDB-lite"/>
    </source>
</evidence>
<name>A0A6J4U4I0_9BACT</name>
<organism evidence="2">
    <name type="scientific">uncultured Thermomicrobiales bacterium</name>
    <dbReference type="NCBI Taxonomy" id="1645740"/>
    <lineage>
        <taxon>Bacteria</taxon>
        <taxon>Pseudomonadati</taxon>
        <taxon>Thermomicrobiota</taxon>
        <taxon>Thermomicrobia</taxon>
        <taxon>Thermomicrobiales</taxon>
        <taxon>environmental samples</taxon>
    </lineage>
</organism>
<gene>
    <name evidence="2" type="ORF">AVDCRST_MAG73-1709</name>
</gene>
<reference evidence="2" key="1">
    <citation type="submission" date="2020-02" db="EMBL/GenBank/DDBJ databases">
        <authorList>
            <person name="Meier V. D."/>
        </authorList>
    </citation>
    <scope>NUCLEOTIDE SEQUENCE</scope>
    <source>
        <strain evidence="2">AVDCRST_MAG73</strain>
    </source>
</reference>
<proteinExistence type="predicted"/>
<dbReference type="EMBL" id="CADCWE010000104">
    <property type="protein sequence ID" value="CAA9538934.1"/>
    <property type="molecule type" value="Genomic_DNA"/>
</dbReference>
<accession>A0A6J4U4I0</accession>
<dbReference type="AlphaFoldDB" id="A0A6J4U4I0"/>
<feature type="compositionally biased region" description="Basic and acidic residues" evidence="1">
    <location>
        <begin position="1"/>
        <end position="13"/>
    </location>
</feature>
<evidence type="ECO:0000313" key="2">
    <source>
        <dbReference type="EMBL" id="CAA9538934.1"/>
    </source>
</evidence>
<feature type="region of interest" description="Disordered" evidence="1">
    <location>
        <begin position="1"/>
        <end position="21"/>
    </location>
</feature>
<protein>
    <submittedName>
        <fullName evidence="2">Uncharacterized protein</fullName>
    </submittedName>
</protein>